<evidence type="ECO:0000313" key="11">
    <source>
        <dbReference type="Proteomes" id="UP000645828"/>
    </source>
</evidence>
<evidence type="ECO:0000256" key="1">
    <source>
        <dbReference type="ARBA" id="ARBA00004138"/>
    </source>
</evidence>
<evidence type="ECO:0000256" key="4">
    <source>
        <dbReference type="ARBA" id="ARBA00022574"/>
    </source>
</evidence>
<evidence type="ECO:0000256" key="2">
    <source>
        <dbReference type="ARBA" id="ARBA00004245"/>
    </source>
</evidence>
<evidence type="ECO:0000256" key="7">
    <source>
        <dbReference type="ARBA" id="ARBA00023212"/>
    </source>
</evidence>
<feature type="region of interest" description="Disordered" evidence="9">
    <location>
        <begin position="1"/>
        <end position="31"/>
    </location>
</feature>
<gene>
    <name evidence="10" type="ORF">NYPRO_LOCUS23597</name>
</gene>
<name>A0A811ZQC3_NYCPR</name>
<keyword evidence="11" id="KW-1185">Reference proteome</keyword>
<dbReference type="GO" id="GO:0005856">
    <property type="term" value="C:cytoskeleton"/>
    <property type="evidence" value="ECO:0007669"/>
    <property type="project" value="UniProtKB-SubCell"/>
</dbReference>
<evidence type="ECO:0000256" key="9">
    <source>
        <dbReference type="SAM" id="MobiDB-lite"/>
    </source>
</evidence>
<evidence type="ECO:0000256" key="5">
    <source>
        <dbReference type="ARBA" id="ARBA00022737"/>
    </source>
</evidence>
<dbReference type="GO" id="GO:0005929">
    <property type="term" value="C:cilium"/>
    <property type="evidence" value="ECO:0007669"/>
    <property type="project" value="UniProtKB-SubCell"/>
</dbReference>
<keyword evidence="4" id="KW-0853">WD repeat</keyword>
<organism evidence="10 11">
    <name type="scientific">Nyctereutes procyonoides</name>
    <name type="common">Raccoon dog</name>
    <name type="synonym">Canis procyonoides</name>
    <dbReference type="NCBI Taxonomy" id="34880"/>
    <lineage>
        <taxon>Eukaryota</taxon>
        <taxon>Metazoa</taxon>
        <taxon>Chordata</taxon>
        <taxon>Craniata</taxon>
        <taxon>Vertebrata</taxon>
        <taxon>Euteleostomi</taxon>
        <taxon>Mammalia</taxon>
        <taxon>Eutheria</taxon>
        <taxon>Laurasiatheria</taxon>
        <taxon>Carnivora</taxon>
        <taxon>Caniformia</taxon>
        <taxon>Canidae</taxon>
        <taxon>Nyctereutes</taxon>
    </lineage>
</organism>
<dbReference type="PANTHER" id="PTHR14885">
    <property type="entry name" value="CILIA- AND FLAGELLA-ASSOCIATED PROTEIN 43-RELATED"/>
    <property type="match status" value="1"/>
</dbReference>
<keyword evidence="8" id="KW-0966">Cell projection</keyword>
<proteinExistence type="predicted"/>
<evidence type="ECO:0000256" key="6">
    <source>
        <dbReference type="ARBA" id="ARBA00023054"/>
    </source>
</evidence>
<keyword evidence="3" id="KW-0963">Cytoplasm</keyword>
<dbReference type="PANTHER" id="PTHR14885:SF3">
    <property type="entry name" value="CILIA- AND FLAGELLA-ASSOCIATED PROTEIN 44"/>
    <property type="match status" value="1"/>
</dbReference>
<evidence type="ECO:0000313" key="10">
    <source>
        <dbReference type="EMBL" id="CAD7690803.1"/>
    </source>
</evidence>
<keyword evidence="5" id="KW-0677">Repeat</keyword>
<keyword evidence="6" id="KW-0175">Coiled coil</keyword>
<evidence type="ECO:0000256" key="3">
    <source>
        <dbReference type="ARBA" id="ARBA00022490"/>
    </source>
</evidence>
<keyword evidence="7" id="KW-0206">Cytoskeleton</keyword>
<accession>A0A811ZQC3</accession>
<protein>
    <submittedName>
        <fullName evidence="10">(raccoon dog) hypothetical protein</fullName>
    </submittedName>
</protein>
<reference evidence="10" key="1">
    <citation type="submission" date="2020-12" db="EMBL/GenBank/DDBJ databases">
        <authorList>
            <consortium name="Molecular Ecology Group"/>
        </authorList>
    </citation>
    <scope>NUCLEOTIDE SEQUENCE</scope>
    <source>
        <strain evidence="10">TBG_1078</strain>
    </source>
</reference>
<dbReference type="Proteomes" id="UP000645828">
    <property type="component" value="Unassembled WGS sequence"/>
</dbReference>
<dbReference type="EMBL" id="CAJHUB010000771">
    <property type="protein sequence ID" value="CAD7690803.1"/>
    <property type="molecule type" value="Genomic_DNA"/>
</dbReference>
<dbReference type="AlphaFoldDB" id="A0A811ZQC3"/>
<comment type="subcellular location">
    <subcellularLocation>
        <location evidence="1">Cell projection</location>
        <location evidence="1">Cilium</location>
    </subcellularLocation>
    <subcellularLocation>
        <location evidence="2">Cytoplasm</location>
        <location evidence="2">Cytoskeleton</location>
    </subcellularLocation>
</comment>
<evidence type="ECO:0000256" key="8">
    <source>
        <dbReference type="ARBA" id="ARBA00023273"/>
    </source>
</evidence>
<sequence>MCWELKPIPENMEDPKKNSLENSTSGKGMSLERRKYQLGLMKLQNRSSSMPEESITEKGKNFLPRTLSEIMIENQIKKRKKQGSPAGAIKEAQLYTGDFNMKTASDYKIPQHMRINTTKKKEKLGHLDSISIQSILNMSRHMPITQIPLIYPGEVPEKISQYDEETLLVIKGINTQPRSPKLMEFAKANPTDVNLEITKRDEIKHLYIQHYLTSRIKELTVTFDAELYLPRNQKMNLDTQIKLSYLHHVTLFQEMLLLKNFEKQENILQEYVNSLDRKELDVQWKMNETLKEKEDKKNEIAKLQDHPPPAPTKKAPYTGFQAATGENNTFGNFLKKVLKRINDKEEYESHDEIFDDSICPTNCDMEKRLDIEEGLVEENKIIITSKNNTIHYPKKEDIELGEILNDLPGTLFFSNHSLEMVKKVSKMEATVCQLMISKSGCVMDLEEKFVEVQWELMTKIKEHTKKLHQMNDLCIKRRPRKADIVAREKVIELIQVQAEKMKRVHLCIRKVVLSSPPIQPLQEKKMKSMHGPLSLLFSQIHPRFLAYIQEDLFPCHLQQFCYFKVNLPKSLRPDSVK</sequence>
<comment type="caution">
    <text evidence="10">The sequence shown here is derived from an EMBL/GenBank/DDBJ whole genome shotgun (WGS) entry which is preliminary data.</text>
</comment>